<feature type="transmembrane region" description="Helical" evidence="7">
    <location>
        <begin position="292"/>
        <end position="308"/>
    </location>
</feature>
<keyword evidence="4 7" id="KW-0812">Transmembrane</keyword>
<evidence type="ECO:0000313" key="9">
    <source>
        <dbReference type="EMBL" id="ANO53227.1"/>
    </source>
</evidence>
<dbReference type="InterPro" id="IPR011701">
    <property type="entry name" value="MFS"/>
</dbReference>
<evidence type="ECO:0000256" key="6">
    <source>
        <dbReference type="ARBA" id="ARBA00023136"/>
    </source>
</evidence>
<dbReference type="AlphaFoldDB" id="A0A193LL63"/>
<feature type="transmembrane region" description="Helical" evidence="7">
    <location>
        <begin position="12"/>
        <end position="34"/>
    </location>
</feature>
<dbReference type="GO" id="GO:0005886">
    <property type="term" value="C:plasma membrane"/>
    <property type="evidence" value="ECO:0007669"/>
    <property type="project" value="UniProtKB-SubCell"/>
</dbReference>
<feature type="domain" description="Major facilitator superfamily (MFS) profile" evidence="8">
    <location>
        <begin position="8"/>
        <end position="382"/>
    </location>
</feature>
<evidence type="ECO:0000256" key="2">
    <source>
        <dbReference type="ARBA" id="ARBA00022448"/>
    </source>
</evidence>
<evidence type="ECO:0000256" key="5">
    <source>
        <dbReference type="ARBA" id="ARBA00022989"/>
    </source>
</evidence>
<keyword evidence="3" id="KW-1003">Cell membrane</keyword>
<keyword evidence="5 7" id="KW-1133">Transmembrane helix</keyword>
<dbReference type="OrthoDB" id="9764259at2"/>
<protein>
    <recommendedName>
        <fullName evidence="8">Major facilitator superfamily (MFS) profile domain-containing protein</fullName>
    </recommendedName>
</protein>
<evidence type="ECO:0000256" key="1">
    <source>
        <dbReference type="ARBA" id="ARBA00004651"/>
    </source>
</evidence>
<accession>A0A193LL63</accession>
<dbReference type="SUPFAM" id="SSF103473">
    <property type="entry name" value="MFS general substrate transporter"/>
    <property type="match status" value="1"/>
</dbReference>
<proteinExistence type="predicted"/>
<feature type="transmembrane region" description="Helical" evidence="7">
    <location>
        <begin position="162"/>
        <end position="180"/>
    </location>
</feature>
<feature type="transmembrane region" description="Helical" evidence="7">
    <location>
        <begin position="240"/>
        <end position="259"/>
    </location>
</feature>
<evidence type="ECO:0000313" key="10">
    <source>
        <dbReference type="Proteomes" id="UP000092695"/>
    </source>
</evidence>
<evidence type="ECO:0000256" key="4">
    <source>
        <dbReference type="ARBA" id="ARBA00022692"/>
    </source>
</evidence>
<comment type="subcellular location">
    <subcellularLocation>
        <location evidence="1">Cell membrane</location>
        <topology evidence="1">Multi-pass membrane protein</topology>
    </subcellularLocation>
</comment>
<feature type="transmembrane region" description="Helical" evidence="7">
    <location>
        <begin position="96"/>
        <end position="120"/>
    </location>
</feature>
<dbReference type="PROSITE" id="PS50850">
    <property type="entry name" value="MFS"/>
    <property type="match status" value="1"/>
</dbReference>
<dbReference type="GO" id="GO:0022857">
    <property type="term" value="F:transmembrane transporter activity"/>
    <property type="evidence" value="ECO:0007669"/>
    <property type="project" value="InterPro"/>
</dbReference>
<dbReference type="EMBL" id="CP016268">
    <property type="protein sequence ID" value="ANO53227.1"/>
    <property type="molecule type" value="Genomic_DNA"/>
</dbReference>
<keyword evidence="2" id="KW-0813">Transport</keyword>
<dbReference type="KEGG" id="woc:BA177_13070"/>
<feature type="transmembrane region" description="Helical" evidence="7">
    <location>
        <begin position="268"/>
        <end position="286"/>
    </location>
</feature>
<feature type="transmembrane region" description="Helical" evidence="7">
    <location>
        <begin position="329"/>
        <end position="351"/>
    </location>
</feature>
<organism evidence="9 10">
    <name type="scientific">Woeseia oceani</name>
    <dbReference type="NCBI Taxonomy" id="1548547"/>
    <lineage>
        <taxon>Bacteria</taxon>
        <taxon>Pseudomonadati</taxon>
        <taxon>Pseudomonadota</taxon>
        <taxon>Gammaproteobacteria</taxon>
        <taxon>Woeseiales</taxon>
        <taxon>Woeseiaceae</taxon>
        <taxon>Woeseia</taxon>
    </lineage>
</organism>
<reference evidence="9 10" key="1">
    <citation type="submission" date="2016-06" db="EMBL/GenBank/DDBJ databases">
        <title>Complete genome sequence of a deep-branching marine Gamma Proteobacterium Woeseia oceani type strain XK5.</title>
        <authorList>
            <person name="Mu D."/>
            <person name="Du Z."/>
        </authorList>
    </citation>
    <scope>NUCLEOTIDE SEQUENCE [LARGE SCALE GENOMIC DNA]</scope>
    <source>
        <strain evidence="9 10">XK5</strain>
    </source>
</reference>
<dbReference type="STRING" id="1548547.BA177_13070"/>
<dbReference type="Pfam" id="PF07690">
    <property type="entry name" value="MFS_1"/>
    <property type="match status" value="1"/>
</dbReference>
<dbReference type="Gene3D" id="1.20.1250.20">
    <property type="entry name" value="MFS general substrate transporter like domains"/>
    <property type="match status" value="1"/>
</dbReference>
<feature type="transmembrane region" description="Helical" evidence="7">
    <location>
        <begin position="357"/>
        <end position="378"/>
    </location>
</feature>
<feature type="transmembrane region" description="Helical" evidence="7">
    <location>
        <begin position="208"/>
        <end position="228"/>
    </location>
</feature>
<keyword evidence="6 7" id="KW-0472">Membrane</keyword>
<dbReference type="InterPro" id="IPR020846">
    <property type="entry name" value="MFS_dom"/>
</dbReference>
<dbReference type="InterPro" id="IPR036259">
    <property type="entry name" value="MFS_trans_sf"/>
</dbReference>
<evidence type="ECO:0000256" key="7">
    <source>
        <dbReference type="SAM" id="Phobius"/>
    </source>
</evidence>
<sequence length="387" mass="40411">MLPAERRAIGVIAAIAMFRMFGLFALLPVLAVYAAQLDGATPLLIGLAVGGYGLTQALLQVPFGACSDRVGRIPVIVFGLLLFAAGSVLAAESTAIWGVIAGRLLQGAGAVSATLTALLADASREQIRTRSMAVLGISIGSSFLLALIFGPVIAAAGGVRSLFWMAAALALLAGLMLFLLPRKLGRTRRSVRLPLTAAMRGPLLQLDLFVFLLHTMLTATFVALPFVLSERLGIELASHWYIYVGALLLSLVGTVPLIISDERRGKRGTLLIAVTLLMAGQLSLFLPGGNQWLVLLALAVFFAGFNFLEAALPARLSILADGELRGASLGLFSSCQFSGAFAGGLLGGLLLTDGDAGRVFLACALLAGLWLLVLGLSAQRTKALETT</sequence>
<dbReference type="PANTHER" id="PTHR23517">
    <property type="entry name" value="RESISTANCE PROTEIN MDTM, PUTATIVE-RELATED-RELATED"/>
    <property type="match status" value="1"/>
</dbReference>
<feature type="transmembrane region" description="Helical" evidence="7">
    <location>
        <begin position="71"/>
        <end position="90"/>
    </location>
</feature>
<feature type="transmembrane region" description="Helical" evidence="7">
    <location>
        <begin position="132"/>
        <end position="156"/>
    </location>
</feature>
<dbReference type="PANTHER" id="PTHR23517:SF2">
    <property type="entry name" value="MULTIDRUG RESISTANCE PROTEIN MDTH"/>
    <property type="match status" value="1"/>
</dbReference>
<gene>
    <name evidence="9" type="ORF">BA177_13070</name>
</gene>
<feature type="transmembrane region" description="Helical" evidence="7">
    <location>
        <begin position="40"/>
        <end position="59"/>
    </location>
</feature>
<evidence type="ECO:0000256" key="3">
    <source>
        <dbReference type="ARBA" id="ARBA00022475"/>
    </source>
</evidence>
<dbReference type="InterPro" id="IPR050171">
    <property type="entry name" value="MFS_Transporters"/>
</dbReference>
<name>A0A193LL63_9GAMM</name>
<keyword evidence="10" id="KW-1185">Reference proteome</keyword>
<evidence type="ECO:0000259" key="8">
    <source>
        <dbReference type="PROSITE" id="PS50850"/>
    </source>
</evidence>
<dbReference type="Proteomes" id="UP000092695">
    <property type="component" value="Chromosome"/>
</dbReference>